<reference evidence="2 3" key="1">
    <citation type="submission" date="2014-02" db="EMBL/GenBank/DDBJ databases">
        <title>The genome sequence of Colletotrichum salicis CBS 607.94.</title>
        <authorList>
            <person name="Baroncelli R."/>
            <person name="Thon M.R."/>
        </authorList>
    </citation>
    <scope>NUCLEOTIDE SEQUENCE [LARGE SCALE GENOMIC DNA]</scope>
    <source>
        <strain evidence="2 3">CBS 607.94</strain>
    </source>
</reference>
<accession>A0A135RTE7</accession>
<dbReference type="EMBL" id="JFFI01002699">
    <property type="protein sequence ID" value="KXH26849.1"/>
    <property type="molecule type" value="Genomic_DNA"/>
</dbReference>
<evidence type="ECO:0000313" key="2">
    <source>
        <dbReference type="EMBL" id="KXH26849.1"/>
    </source>
</evidence>
<organism evidence="2 3">
    <name type="scientific">Colletotrichum salicis</name>
    <dbReference type="NCBI Taxonomy" id="1209931"/>
    <lineage>
        <taxon>Eukaryota</taxon>
        <taxon>Fungi</taxon>
        <taxon>Dikarya</taxon>
        <taxon>Ascomycota</taxon>
        <taxon>Pezizomycotina</taxon>
        <taxon>Sordariomycetes</taxon>
        <taxon>Hypocreomycetidae</taxon>
        <taxon>Glomerellales</taxon>
        <taxon>Glomerellaceae</taxon>
        <taxon>Colletotrichum</taxon>
        <taxon>Colletotrichum acutatum species complex</taxon>
    </lineage>
</organism>
<dbReference type="Proteomes" id="UP000070121">
    <property type="component" value="Unassembled WGS sequence"/>
</dbReference>
<gene>
    <name evidence="2" type="ORF">CSAL01_05296</name>
</gene>
<comment type="caution">
    <text evidence="2">The sequence shown here is derived from an EMBL/GenBank/DDBJ whole genome shotgun (WGS) entry which is preliminary data.</text>
</comment>
<evidence type="ECO:0000313" key="3">
    <source>
        <dbReference type="Proteomes" id="UP000070121"/>
    </source>
</evidence>
<protein>
    <submittedName>
        <fullName evidence="2">Uncharacterized protein</fullName>
    </submittedName>
</protein>
<feature type="region of interest" description="Disordered" evidence="1">
    <location>
        <begin position="21"/>
        <end position="58"/>
    </location>
</feature>
<dbReference type="AlphaFoldDB" id="A0A135RTE7"/>
<keyword evidence="3" id="KW-1185">Reference proteome</keyword>
<proteinExistence type="predicted"/>
<name>A0A135RTE7_9PEZI</name>
<evidence type="ECO:0000256" key="1">
    <source>
        <dbReference type="SAM" id="MobiDB-lite"/>
    </source>
</evidence>
<sequence>MNDMNIRNTAVRRYASGEKLYLAPHDPSEPFGSGDFPPFEGDYQPRSVRPTAEEFKPGNPQLEILQPIRGGRDVGSQILVCKIIRGPADGSNNKKHAPFPS</sequence>